<feature type="domain" description="DUF397" evidence="1">
    <location>
        <begin position="10"/>
        <end position="27"/>
    </location>
</feature>
<accession>A0A7X6RPW5</accession>
<protein>
    <submittedName>
        <fullName evidence="2">DUF397 domain-containing protein</fullName>
    </submittedName>
</protein>
<comment type="caution">
    <text evidence="2">The sequence shown here is derived from an EMBL/GenBank/DDBJ whole genome shotgun (WGS) entry which is preliminary data.</text>
</comment>
<evidence type="ECO:0000313" key="2">
    <source>
        <dbReference type="EMBL" id="NKY98033.1"/>
    </source>
</evidence>
<dbReference type="Pfam" id="PF04149">
    <property type="entry name" value="DUF397"/>
    <property type="match status" value="2"/>
</dbReference>
<dbReference type="EMBL" id="JAAXPG010000008">
    <property type="protein sequence ID" value="NKY98033.1"/>
    <property type="molecule type" value="Genomic_DNA"/>
</dbReference>
<keyword evidence="3" id="KW-1185">Reference proteome</keyword>
<organism evidence="2 3">
    <name type="scientific">Nocardiopsis alborubida</name>
    <dbReference type="NCBI Taxonomy" id="146802"/>
    <lineage>
        <taxon>Bacteria</taxon>
        <taxon>Bacillati</taxon>
        <taxon>Actinomycetota</taxon>
        <taxon>Actinomycetes</taxon>
        <taxon>Streptosporangiales</taxon>
        <taxon>Nocardiopsidaceae</taxon>
        <taxon>Nocardiopsis</taxon>
    </lineage>
</organism>
<feature type="domain" description="DUF397" evidence="1">
    <location>
        <begin position="28"/>
        <end position="82"/>
    </location>
</feature>
<dbReference type="AlphaFoldDB" id="A0A7X6RPW5"/>
<dbReference type="RefSeq" id="WP_061078988.1">
    <property type="nucleotide sequence ID" value="NZ_JAAXPG010000008.1"/>
</dbReference>
<gene>
    <name evidence="2" type="ORF">HGB44_10240</name>
</gene>
<sequence>MNRDTSAVFGWRTSSYSANGGGQCVEVGWHISSYSTSTGGNCVEAGPFLNEPQLFAVRDSTQRGLGYLSFPSAEWSALLRSAAH</sequence>
<dbReference type="InterPro" id="IPR007278">
    <property type="entry name" value="DUF397"/>
</dbReference>
<dbReference type="Proteomes" id="UP000553209">
    <property type="component" value="Unassembled WGS sequence"/>
</dbReference>
<name>A0A7X6RPW5_9ACTN</name>
<proteinExistence type="predicted"/>
<reference evidence="2 3" key="1">
    <citation type="submission" date="2020-04" db="EMBL/GenBank/DDBJ databases">
        <title>MicrobeNet Type strains.</title>
        <authorList>
            <person name="Nicholson A.C."/>
        </authorList>
    </citation>
    <scope>NUCLEOTIDE SEQUENCE [LARGE SCALE GENOMIC DNA]</scope>
    <source>
        <strain evidence="2 3">ATCC 23612</strain>
    </source>
</reference>
<evidence type="ECO:0000313" key="3">
    <source>
        <dbReference type="Proteomes" id="UP000553209"/>
    </source>
</evidence>
<evidence type="ECO:0000259" key="1">
    <source>
        <dbReference type="Pfam" id="PF04149"/>
    </source>
</evidence>